<evidence type="ECO:0000313" key="3">
    <source>
        <dbReference type="EMBL" id="AGA90349.1"/>
    </source>
</evidence>
<feature type="transmembrane region" description="Helical" evidence="1">
    <location>
        <begin position="12"/>
        <end position="31"/>
    </location>
</feature>
<dbReference type="InterPro" id="IPR003399">
    <property type="entry name" value="Mce/MlaD"/>
</dbReference>
<name>L0GYF9_9GAMM</name>
<keyword evidence="1" id="KW-1133">Transmembrane helix</keyword>
<dbReference type="STRING" id="765912.Thimo_1568"/>
<dbReference type="EMBL" id="CP003051">
    <property type="protein sequence ID" value="AGA90349.1"/>
    <property type="molecule type" value="Genomic_DNA"/>
</dbReference>
<dbReference type="PATRIC" id="fig|765912.4.peg.1535"/>
<dbReference type="AlphaFoldDB" id="L0GYF9"/>
<dbReference type="RefSeq" id="WP_015280490.1">
    <property type="nucleotide sequence ID" value="NC_019940.1"/>
</dbReference>
<dbReference type="PANTHER" id="PTHR36698:SF3">
    <property type="entry name" value="ABC-TYPE TRANSPORT AUXILIARY LIPOPROTEIN COMPONENT DOMAIN-CONTAINING PROTEIN"/>
    <property type="match status" value="1"/>
</dbReference>
<reference evidence="3 4" key="1">
    <citation type="submission" date="2011-09" db="EMBL/GenBank/DDBJ databases">
        <title>Complete sequence of chromosome of Thioflavicoccus mobilis 8321.</title>
        <authorList>
            <consortium name="US DOE Joint Genome Institute"/>
            <person name="Lucas S."/>
            <person name="Han J."/>
            <person name="Lapidus A."/>
            <person name="Cheng J.-F."/>
            <person name="Goodwin L."/>
            <person name="Pitluck S."/>
            <person name="Peters L."/>
            <person name="Ovchinnikova G."/>
            <person name="Lu M."/>
            <person name="Detter J.C."/>
            <person name="Han C."/>
            <person name="Tapia R."/>
            <person name="Land M."/>
            <person name="Hauser L."/>
            <person name="Kyrpides N."/>
            <person name="Ivanova N."/>
            <person name="Pagani I."/>
            <person name="Vogl K."/>
            <person name="Liu Z."/>
            <person name="Imhoff J."/>
            <person name="Thiel V."/>
            <person name="Frigaard N.-U."/>
            <person name="Bryant D."/>
            <person name="Woyke T."/>
        </authorList>
    </citation>
    <scope>NUCLEOTIDE SEQUENCE [LARGE SCALE GENOMIC DNA]</scope>
    <source>
        <strain evidence="3 4">8321</strain>
    </source>
</reference>
<dbReference type="OrthoDB" id="9806984at2"/>
<protein>
    <submittedName>
        <fullName evidence="3">Mce related protein</fullName>
    </submittedName>
</protein>
<dbReference type="KEGG" id="tmb:Thimo_1568"/>
<evidence type="ECO:0000259" key="2">
    <source>
        <dbReference type="Pfam" id="PF02470"/>
    </source>
</evidence>
<dbReference type="eggNOG" id="COG1463">
    <property type="taxonomic scope" value="Bacteria"/>
</dbReference>
<evidence type="ECO:0000256" key="1">
    <source>
        <dbReference type="SAM" id="Phobius"/>
    </source>
</evidence>
<keyword evidence="1" id="KW-0472">Membrane</keyword>
<accession>L0GYF9</accession>
<evidence type="ECO:0000313" key="4">
    <source>
        <dbReference type="Proteomes" id="UP000010816"/>
    </source>
</evidence>
<feature type="domain" description="Mce/MlaD" evidence="2">
    <location>
        <begin position="40"/>
        <end position="146"/>
    </location>
</feature>
<organism evidence="3 4">
    <name type="scientific">Thioflavicoccus mobilis 8321</name>
    <dbReference type="NCBI Taxonomy" id="765912"/>
    <lineage>
        <taxon>Bacteria</taxon>
        <taxon>Pseudomonadati</taxon>
        <taxon>Pseudomonadota</taxon>
        <taxon>Gammaproteobacteria</taxon>
        <taxon>Chromatiales</taxon>
        <taxon>Chromatiaceae</taxon>
        <taxon>Thioflavicoccus</taxon>
    </lineage>
</organism>
<dbReference type="Proteomes" id="UP000010816">
    <property type="component" value="Chromosome"/>
</dbReference>
<keyword evidence="4" id="KW-1185">Reference proteome</keyword>
<keyword evidence="1" id="KW-0812">Transmembrane</keyword>
<gene>
    <name evidence="3" type="ORF">Thimo_1568</name>
</gene>
<sequence>MGVREKVNPTLIGAFVVGAVAVTVILVVLLGSGSLFQKSRHFVVIFDQSLHGLSTGAPVSFRGVPIGQVTSINPVIDAEGGKLRGVNMIVDIEINRGQIRSANPSFLDTEDFSDAELADFFDKQGVRAQLALQSLLTGQLFVNLDFFPDSPVKKVDMPTTHPQIATIETGLQRLGRTIDTLPVDQIIEKFTNVLDGVDKIINGAEIPKILAATQGTAESTERIADGIEQQLDPIMADLRGAAASANDAMGEARAALDLEDGPARELLDKLTSAAATAEKTLEEARVAVAQIDYLLGDGSPERQHIQSMLNELTSAARSFRILADYLERHPEALIQGKRR</sequence>
<dbReference type="Pfam" id="PF02470">
    <property type="entry name" value="MlaD"/>
    <property type="match status" value="1"/>
</dbReference>
<proteinExistence type="predicted"/>
<dbReference type="HOGENOM" id="CLU_013850_2_1_6"/>
<dbReference type="PANTHER" id="PTHR36698">
    <property type="entry name" value="BLL5892 PROTEIN"/>
    <property type="match status" value="1"/>
</dbReference>